<feature type="compositionally biased region" description="Basic and acidic residues" evidence="1">
    <location>
        <begin position="9"/>
        <end position="54"/>
    </location>
</feature>
<feature type="compositionally biased region" description="Basic and acidic residues" evidence="1">
    <location>
        <begin position="216"/>
        <end position="246"/>
    </location>
</feature>
<reference evidence="2 3" key="1">
    <citation type="submission" date="2024-02" db="EMBL/GenBank/DDBJ databases">
        <title>De novo assembly and annotation of 12 fungi associated with fruit tree decline syndrome in Ontario, Canada.</title>
        <authorList>
            <person name="Sulman M."/>
            <person name="Ellouze W."/>
            <person name="Ilyukhin E."/>
        </authorList>
    </citation>
    <scope>NUCLEOTIDE SEQUENCE [LARGE SCALE GENOMIC DNA]</scope>
    <source>
        <strain evidence="2 3">M1-105</strain>
    </source>
</reference>
<gene>
    <name evidence="2" type="ORF">SLS56_010098</name>
</gene>
<feature type="region of interest" description="Disordered" evidence="1">
    <location>
        <begin position="216"/>
        <end position="348"/>
    </location>
</feature>
<keyword evidence="3" id="KW-1185">Reference proteome</keyword>
<proteinExistence type="predicted"/>
<feature type="region of interest" description="Disordered" evidence="1">
    <location>
        <begin position="1"/>
        <end position="123"/>
    </location>
</feature>
<dbReference type="SUPFAM" id="SSF57997">
    <property type="entry name" value="Tropomyosin"/>
    <property type="match status" value="1"/>
</dbReference>
<evidence type="ECO:0000313" key="3">
    <source>
        <dbReference type="Proteomes" id="UP001521116"/>
    </source>
</evidence>
<evidence type="ECO:0000313" key="2">
    <source>
        <dbReference type="EMBL" id="KAL1619508.1"/>
    </source>
</evidence>
<name>A0ABR3SFE6_9PEZI</name>
<feature type="compositionally biased region" description="Low complexity" evidence="1">
    <location>
        <begin position="260"/>
        <end position="269"/>
    </location>
</feature>
<feature type="compositionally biased region" description="Basic and acidic residues" evidence="1">
    <location>
        <begin position="327"/>
        <end position="337"/>
    </location>
</feature>
<feature type="compositionally biased region" description="Low complexity" evidence="1">
    <location>
        <begin position="301"/>
        <end position="323"/>
    </location>
</feature>
<organism evidence="2 3">
    <name type="scientific">Neofusicoccum ribis</name>
    <dbReference type="NCBI Taxonomy" id="45134"/>
    <lineage>
        <taxon>Eukaryota</taxon>
        <taxon>Fungi</taxon>
        <taxon>Dikarya</taxon>
        <taxon>Ascomycota</taxon>
        <taxon>Pezizomycotina</taxon>
        <taxon>Dothideomycetes</taxon>
        <taxon>Dothideomycetes incertae sedis</taxon>
        <taxon>Botryosphaeriales</taxon>
        <taxon>Botryosphaeriaceae</taxon>
        <taxon>Neofusicoccum</taxon>
    </lineage>
</organism>
<protein>
    <submittedName>
        <fullName evidence="2">Uncharacterized protein</fullName>
    </submittedName>
</protein>
<sequence length="361" mass="40362">MTSSPPNSSDDRRRHLGRRFEDQRRRDELDRDQALREQRERTMEPVRERIRDATSRLFPQTAAAHDGASGAPEPPDQRATPPSPQDPRPGEEGDSGKIVVQAEEYLDGETSGSDDGDGDADGAAIADVRMQLAEQERVCETLREDIGQKDREIKALKDERDAAELAKATAGLDEIAEWRKKHERTVEVLSKVQRKRRELEDRLEESEKREKVLKKQLEEAKEAKRDVEEKLRHEENRTARRSEQVERNLQGMEGELNGLRARAGAAAGGDTHFTVQVMNSPPPMQAGGGERRDSLMSAVEPAPSSAPSTPTRSTRTGRGSSSTKIVPEIDSKGEKRLAVHRKRKNSNKEVFLKGLGKMVLS</sequence>
<accession>A0ABR3SFE6</accession>
<dbReference type="EMBL" id="JAJVDC020000187">
    <property type="protein sequence ID" value="KAL1619508.1"/>
    <property type="molecule type" value="Genomic_DNA"/>
</dbReference>
<dbReference type="Proteomes" id="UP001521116">
    <property type="component" value="Unassembled WGS sequence"/>
</dbReference>
<evidence type="ECO:0000256" key="1">
    <source>
        <dbReference type="SAM" id="MobiDB-lite"/>
    </source>
</evidence>
<feature type="compositionally biased region" description="Acidic residues" evidence="1">
    <location>
        <begin position="104"/>
        <end position="120"/>
    </location>
</feature>
<comment type="caution">
    <text evidence="2">The sequence shown here is derived from an EMBL/GenBank/DDBJ whole genome shotgun (WGS) entry which is preliminary data.</text>
</comment>